<feature type="domain" description="C-type lectin" evidence="3">
    <location>
        <begin position="346"/>
        <end position="466"/>
    </location>
</feature>
<dbReference type="CDD" id="cd00037">
    <property type="entry name" value="CLECT"/>
    <property type="match status" value="1"/>
</dbReference>
<evidence type="ECO:0000259" key="3">
    <source>
        <dbReference type="PROSITE" id="PS50041"/>
    </source>
</evidence>
<evidence type="ECO:0000256" key="1">
    <source>
        <dbReference type="SAM" id="MobiDB-lite"/>
    </source>
</evidence>
<dbReference type="AlphaFoldDB" id="A0A8S1E0P8"/>
<dbReference type="SUPFAM" id="SSF56436">
    <property type="entry name" value="C-type lectin-like"/>
    <property type="match status" value="1"/>
</dbReference>
<protein>
    <recommendedName>
        <fullName evidence="3">C-type lectin domain-containing protein</fullName>
    </recommendedName>
</protein>
<proteinExistence type="predicted"/>
<organism evidence="4 5">
    <name type="scientific">Cloeon dipterum</name>
    <dbReference type="NCBI Taxonomy" id="197152"/>
    <lineage>
        <taxon>Eukaryota</taxon>
        <taxon>Metazoa</taxon>
        <taxon>Ecdysozoa</taxon>
        <taxon>Arthropoda</taxon>
        <taxon>Hexapoda</taxon>
        <taxon>Insecta</taxon>
        <taxon>Pterygota</taxon>
        <taxon>Palaeoptera</taxon>
        <taxon>Ephemeroptera</taxon>
        <taxon>Pisciforma</taxon>
        <taxon>Baetidae</taxon>
        <taxon>Cloeon</taxon>
    </lineage>
</organism>
<dbReference type="InterPro" id="IPR016187">
    <property type="entry name" value="CTDL_fold"/>
</dbReference>
<feature type="compositionally biased region" description="Low complexity" evidence="1">
    <location>
        <begin position="135"/>
        <end position="147"/>
    </location>
</feature>
<dbReference type="InterPro" id="IPR016186">
    <property type="entry name" value="C-type_lectin-like/link_sf"/>
</dbReference>
<feature type="chain" id="PRO_5035813829" description="C-type lectin domain-containing protein" evidence="2">
    <location>
        <begin position="22"/>
        <end position="512"/>
    </location>
</feature>
<feature type="region of interest" description="Disordered" evidence="1">
    <location>
        <begin position="284"/>
        <end position="305"/>
    </location>
</feature>
<accession>A0A8S1E0P8</accession>
<name>A0A8S1E0P8_9INSE</name>
<dbReference type="EMBL" id="CADEPI010000531">
    <property type="protein sequence ID" value="CAB3387048.1"/>
    <property type="molecule type" value="Genomic_DNA"/>
</dbReference>
<feature type="compositionally biased region" description="Polar residues" evidence="1">
    <location>
        <begin position="212"/>
        <end position="239"/>
    </location>
</feature>
<feature type="region of interest" description="Disordered" evidence="1">
    <location>
        <begin position="105"/>
        <end position="239"/>
    </location>
</feature>
<gene>
    <name evidence="4" type="ORF">CLODIP_2_CD00585</name>
</gene>
<evidence type="ECO:0000313" key="5">
    <source>
        <dbReference type="Proteomes" id="UP000494165"/>
    </source>
</evidence>
<dbReference type="Proteomes" id="UP000494165">
    <property type="component" value="Unassembled WGS sequence"/>
</dbReference>
<keyword evidence="2" id="KW-0732">Signal</keyword>
<dbReference type="OrthoDB" id="538816at2759"/>
<evidence type="ECO:0000313" key="4">
    <source>
        <dbReference type="EMBL" id="CAB3387048.1"/>
    </source>
</evidence>
<comment type="caution">
    <text evidence="4">The sequence shown here is derived from an EMBL/GenBank/DDBJ whole genome shotgun (WGS) entry which is preliminary data.</text>
</comment>
<feature type="signal peptide" evidence="2">
    <location>
        <begin position="1"/>
        <end position="21"/>
    </location>
</feature>
<evidence type="ECO:0000256" key="2">
    <source>
        <dbReference type="SAM" id="SignalP"/>
    </source>
</evidence>
<sequence length="512" mass="53653">MKRVLWSLVLILLAIVSFGESKNQKSKMKIYQVQLSGRNSAPIKIQIPKQHRRKHIIKCCGFKKCLPSTNANGTNLKMTTLNGKTGISTSLVGYGGTTTATGSGGLADGLSNQNNEPTVDVNDAENFGSSSDVADNGNDLDNGDNLGSVDSNYPAEGGIGGADGSNNVAGDATADKGNGQVGGDSSTPSSDASLNPADLSQNNGAGDAVTDFLSSSGSSATAFPPDSINNSVKGTSTSGIMGDSSASQAISNLFSSTSKLSVGSIPPGSTAPADPLLRTSTISVSIQSTTTPGTTTTTTITTTTTTPPPCRLTCTDFNKFLQNPTVAPSSADGSIQNASKCNNRPYYVSKVAVTRNEAALRCKAMRMTLLAVTSFEEMECLGSFKDGTFWTSGSNEDPKCDEEKKYAWCSTGFNISDSLISSNKFWLPPTVAPPTLERCLAVVLSGTPQKGMVHKKCDEALPFLCQHPVDCPKDCFKNDSLFDSAGNLINKTSYGFWINIGSYTYLLGNKPV</sequence>
<dbReference type="Gene3D" id="3.10.100.10">
    <property type="entry name" value="Mannose-Binding Protein A, subunit A"/>
    <property type="match status" value="1"/>
</dbReference>
<feature type="compositionally biased region" description="Polar residues" evidence="1">
    <location>
        <begin position="183"/>
        <end position="204"/>
    </location>
</feature>
<dbReference type="InterPro" id="IPR001304">
    <property type="entry name" value="C-type_lectin-like"/>
</dbReference>
<reference evidence="4 5" key="1">
    <citation type="submission" date="2020-04" db="EMBL/GenBank/DDBJ databases">
        <authorList>
            <person name="Alioto T."/>
            <person name="Alioto T."/>
            <person name="Gomez Garrido J."/>
        </authorList>
    </citation>
    <scope>NUCLEOTIDE SEQUENCE [LARGE SCALE GENOMIC DNA]</scope>
</reference>
<keyword evidence="5" id="KW-1185">Reference proteome</keyword>
<dbReference type="PROSITE" id="PS50041">
    <property type="entry name" value="C_TYPE_LECTIN_2"/>
    <property type="match status" value="1"/>
</dbReference>